<dbReference type="InterPro" id="IPR032675">
    <property type="entry name" value="LRR_dom_sf"/>
</dbReference>
<dbReference type="SUPFAM" id="SSF52047">
    <property type="entry name" value="RNI-like"/>
    <property type="match status" value="1"/>
</dbReference>
<accession>A0A167QXV4</accession>
<dbReference type="OrthoDB" id="2447803at2759"/>
<reference evidence="1 2" key="1">
    <citation type="journal article" date="2016" name="Mol. Biol. Evol.">
        <title>Comparative Genomics of Early-Diverging Mushroom-Forming Fungi Provides Insights into the Origins of Lignocellulose Decay Capabilities.</title>
        <authorList>
            <person name="Nagy L.G."/>
            <person name="Riley R."/>
            <person name="Tritt A."/>
            <person name="Adam C."/>
            <person name="Daum C."/>
            <person name="Floudas D."/>
            <person name="Sun H."/>
            <person name="Yadav J.S."/>
            <person name="Pangilinan J."/>
            <person name="Larsson K.H."/>
            <person name="Matsuura K."/>
            <person name="Barry K."/>
            <person name="Labutti K."/>
            <person name="Kuo R."/>
            <person name="Ohm R.A."/>
            <person name="Bhattacharya S.S."/>
            <person name="Shirouzu T."/>
            <person name="Yoshinaga Y."/>
            <person name="Martin F.M."/>
            <person name="Grigoriev I.V."/>
            <person name="Hibbett D.S."/>
        </authorList>
    </citation>
    <scope>NUCLEOTIDE SEQUENCE [LARGE SCALE GENOMIC DNA]</scope>
    <source>
        <strain evidence="1 2">TUFC12733</strain>
    </source>
</reference>
<proteinExistence type="predicted"/>
<evidence type="ECO:0000313" key="1">
    <source>
        <dbReference type="EMBL" id="KZP00361.1"/>
    </source>
</evidence>
<organism evidence="1 2">
    <name type="scientific">Calocera viscosa (strain TUFC12733)</name>
    <dbReference type="NCBI Taxonomy" id="1330018"/>
    <lineage>
        <taxon>Eukaryota</taxon>
        <taxon>Fungi</taxon>
        <taxon>Dikarya</taxon>
        <taxon>Basidiomycota</taxon>
        <taxon>Agaricomycotina</taxon>
        <taxon>Dacrymycetes</taxon>
        <taxon>Dacrymycetales</taxon>
        <taxon>Dacrymycetaceae</taxon>
        <taxon>Calocera</taxon>
    </lineage>
</organism>
<dbReference type="Gene3D" id="3.80.10.10">
    <property type="entry name" value="Ribonuclease Inhibitor"/>
    <property type="match status" value="1"/>
</dbReference>
<dbReference type="AlphaFoldDB" id="A0A167QXV4"/>
<sequence>MRAIYCLIRALRVGEYQQSASERVGRYAFCERYIQQLTLNAADDALFESLNEFILMHTLRTSTMGPALPKLITLIFTSPGDNEEWVLFTGAAYCIASLCLSPTVRELHYSIETNDPDILENEATSFFQAVSAICTGLSSLHISIESADGAADRFDMSQSFSMSISKTVAALPALFSFSFPEWAISDSLLSFLSVHKTLSQLTVTNDEYQYCAPDVGPRSTQSPPTGWFLSLRELSISAHIETLKTFLPQPEWGAATGLPMDQMPMLEYLTLESDSEEYDEPWFSMTSSFHLLRTCRRITHLDLSINFRPPMSDAEIEVLASTWPRLQSLSFGIPDYRLGGFETNMTSTSLLHLATHCHSLTYLNTRLSNLEDLTIPTAFVSSPALITLELHSQKGFARVPVEAYLQRLWPTARLHLT</sequence>
<gene>
    <name evidence="1" type="ORF">CALVIDRAFT_583858</name>
</gene>
<name>A0A167QXV4_CALVF</name>
<dbReference type="EMBL" id="KV417269">
    <property type="protein sequence ID" value="KZP00361.1"/>
    <property type="molecule type" value="Genomic_DNA"/>
</dbReference>
<keyword evidence="2" id="KW-1185">Reference proteome</keyword>
<dbReference type="Proteomes" id="UP000076738">
    <property type="component" value="Unassembled WGS sequence"/>
</dbReference>
<evidence type="ECO:0008006" key="3">
    <source>
        <dbReference type="Google" id="ProtNLM"/>
    </source>
</evidence>
<evidence type="ECO:0000313" key="2">
    <source>
        <dbReference type="Proteomes" id="UP000076738"/>
    </source>
</evidence>
<protein>
    <recommendedName>
        <fullName evidence="3">F-box domain-containing protein</fullName>
    </recommendedName>
</protein>